<sequence>MTLPPSPQSPSSKSPSTDLSGSKTATKRGRPSLEEAQRLPARILEAGWEVLRDHGFEAFTFDRVARHAHIGKATIYTRFAGKREFLEALLAHKTIERRLEIMKLGVGLPIVEAFCIRAAAVIRVLHSAEGRMMERLVDWCDQEFGTDEVNYRQAMYADALVSISEEIREAARVQNLELVDPALAAGFWLEGLLGHARFTGSIKEIDDSANEKWARAYSEFFFGGLRHTGAIKGPAA</sequence>
<dbReference type="Gene3D" id="1.10.357.10">
    <property type="entry name" value="Tetracycline Repressor, domain 2"/>
    <property type="match status" value="1"/>
</dbReference>
<protein>
    <submittedName>
        <fullName evidence="7">TetR family transcriptional regulator</fullName>
    </submittedName>
</protein>
<feature type="region of interest" description="Disordered" evidence="5">
    <location>
        <begin position="1"/>
        <end position="36"/>
    </location>
</feature>
<evidence type="ECO:0000313" key="7">
    <source>
        <dbReference type="EMBL" id="KHS46766.1"/>
    </source>
</evidence>
<evidence type="ECO:0000256" key="3">
    <source>
        <dbReference type="ARBA" id="ARBA00023163"/>
    </source>
</evidence>
<evidence type="ECO:0000313" key="8">
    <source>
        <dbReference type="Proteomes" id="UP000031338"/>
    </source>
</evidence>
<keyword evidence="1" id="KW-0805">Transcription regulation</keyword>
<dbReference type="Proteomes" id="UP000031338">
    <property type="component" value="Unassembled WGS sequence"/>
</dbReference>
<proteinExistence type="predicted"/>
<dbReference type="AlphaFoldDB" id="A0A0B8ZKL2"/>
<dbReference type="PANTHER" id="PTHR30055">
    <property type="entry name" value="HTH-TYPE TRANSCRIPTIONAL REGULATOR RUTR"/>
    <property type="match status" value="1"/>
</dbReference>
<name>A0A0B8ZKL2_9SPHN</name>
<dbReference type="GO" id="GO:0003700">
    <property type="term" value="F:DNA-binding transcription factor activity"/>
    <property type="evidence" value="ECO:0007669"/>
    <property type="project" value="TreeGrafter"/>
</dbReference>
<dbReference type="EMBL" id="JRVC01000008">
    <property type="protein sequence ID" value="KHS46766.1"/>
    <property type="molecule type" value="Genomic_DNA"/>
</dbReference>
<reference evidence="7 8" key="1">
    <citation type="submission" date="2014-10" db="EMBL/GenBank/DDBJ databases">
        <title>Draft genome sequence of Novosphingobium subterraneum DSM 12447.</title>
        <authorList>
            <person name="Gan H.M."/>
            <person name="Gan H.Y."/>
            <person name="Savka M.A."/>
        </authorList>
    </citation>
    <scope>NUCLEOTIDE SEQUENCE [LARGE SCALE GENOMIC DNA]</scope>
    <source>
        <strain evidence="7 8">DSM 12447</strain>
    </source>
</reference>
<dbReference type="PROSITE" id="PS50977">
    <property type="entry name" value="HTH_TETR_2"/>
    <property type="match status" value="1"/>
</dbReference>
<dbReference type="Pfam" id="PF00440">
    <property type="entry name" value="TetR_N"/>
    <property type="match status" value="1"/>
</dbReference>
<evidence type="ECO:0000256" key="1">
    <source>
        <dbReference type="ARBA" id="ARBA00023015"/>
    </source>
</evidence>
<keyword evidence="2 4" id="KW-0238">DNA-binding</keyword>
<gene>
    <name evidence="7" type="ORF">NJ75_02002</name>
</gene>
<comment type="caution">
    <text evidence="7">The sequence shown here is derived from an EMBL/GenBank/DDBJ whole genome shotgun (WGS) entry which is preliminary data.</text>
</comment>
<dbReference type="GO" id="GO:0000976">
    <property type="term" value="F:transcription cis-regulatory region binding"/>
    <property type="evidence" value="ECO:0007669"/>
    <property type="project" value="TreeGrafter"/>
</dbReference>
<evidence type="ECO:0000256" key="4">
    <source>
        <dbReference type="PROSITE-ProRule" id="PRU00335"/>
    </source>
</evidence>
<dbReference type="PANTHER" id="PTHR30055:SF234">
    <property type="entry name" value="HTH-TYPE TRANSCRIPTIONAL REGULATOR BETI"/>
    <property type="match status" value="1"/>
</dbReference>
<dbReference type="PATRIC" id="fig|48936.3.peg.2010"/>
<organism evidence="7 8">
    <name type="scientific">Novosphingobium subterraneum</name>
    <dbReference type="NCBI Taxonomy" id="48936"/>
    <lineage>
        <taxon>Bacteria</taxon>
        <taxon>Pseudomonadati</taxon>
        <taxon>Pseudomonadota</taxon>
        <taxon>Alphaproteobacteria</taxon>
        <taxon>Sphingomonadales</taxon>
        <taxon>Sphingomonadaceae</taxon>
        <taxon>Novosphingobium</taxon>
    </lineage>
</organism>
<feature type="DNA-binding region" description="H-T-H motif" evidence="4">
    <location>
        <begin position="60"/>
        <end position="79"/>
    </location>
</feature>
<feature type="compositionally biased region" description="Low complexity" evidence="5">
    <location>
        <begin position="9"/>
        <end position="22"/>
    </location>
</feature>
<dbReference type="STRING" id="48936.NJ75_02002"/>
<dbReference type="InterPro" id="IPR009057">
    <property type="entry name" value="Homeodomain-like_sf"/>
</dbReference>
<dbReference type="RefSeq" id="WP_082013343.1">
    <property type="nucleotide sequence ID" value="NZ_JRVC01000008.1"/>
</dbReference>
<dbReference type="InterPro" id="IPR001647">
    <property type="entry name" value="HTH_TetR"/>
</dbReference>
<keyword evidence="8" id="KW-1185">Reference proteome</keyword>
<evidence type="ECO:0000259" key="6">
    <source>
        <dbReference type="PROSITE" id="PS50977"/>
    </source>
</evidence>
<dbReference type="SUPFAM" id="SSF46689">
    <property type="entry name" value="Homeodomain-like"/>
    <property type="match status" value="1"/>
</dbReference>
<dbReference type="InterPro" id="IPR050109">
    <property type="entry name" value="HTH-type_TetR-like_transc_reg"/>
</dbReference>
<evidence type="ECO:0000256" key="5">
    <source>
        <dbReference type="SAM" id="MobiDB-lite"/>
    </source>
</evidence>
<feature type="domain" description="HTH tetR-type" evidence="6">
    <location>
        <begin position="37"/>
        <end position="97"/>
    </location>
</feature>
<keyword evidence="3" id="KW-0804">Transcription</keyword>
<evidence type="ECO:0000256" key="2">
    <source>
        <dbReference type="ARBA" id="ARBA00023125"/>
    </source>
</evidence>
<dbReference type="PRINTS" id="PR00455">
    <property type="entry name" value="HTHTETR"/>
</dbReference>
<accession>A0A0B8ZKL2</accession>